<evidence type="ECO:0000256" key="1">
    <source>
        <dbReference type="SAM" id="MobiDB-lite"/>
    </source>
</evidence>
<evidence type="ECO:0000256" key="2">
    <source>
        <dbReference type="SAM" id="SignalP"/>
    </source>
</evidence>
<keyword evidence="4" id="KW-1185">Reference proteome</keyword>
<name>A0A1X7RX34_ZYMT9</name>
<dbReference type="EMBL" id="LT853697">
    <property type="protein sequence ID" value="SMQ52004.1"/>
    <property type="molecule type" value="Genomic_DNA"/>
</dbReference>
<dbReference type="Proteomes" id="UP000215127">
    <property type="component" value="Chromosome 6"/>
</dbReference>
<evidence type="ECO:0000313" key="4">
    <source>
        <dbReference type="Proteomes" id="UP000215127"/>
    </source>
</evidence>
<feature type="region of interest" description="Disordered" evidence="1">
    <location>
        <begin position="34"/>
        <end position="98"/>
    </location>
</feature>
<organism evidence="3 4">
    <name type="scientific">Zymoseptoria tritici (strain ST99CH_3D7)</name>
    <dbReference type="NCBI Taxonomy" id="1276538"/>
    <lineage>
        <taxon>Eukaryota</taxon>
        <taxon>Fungi</taxon>
        <taxon>Dikarya</taxon>
        <taxon>Ascomycota</taxon>
        <taxon>Pezizomycotina</taxon>
        <taxon>Dothideomycetes</taxon>
        <taxon>Dothideomycetidae</taxon>
        <taxon>Mycosphaerellales</taxon>
        <taxon>Mycosphaerellaceae</taxon>
        <taxon>Zymoseptoria</taxon>
    </lineage>
</organism>
<feature type="compositionally biased region" description="Gly residues" evidence="1">
    <location>
        <begin position="89"/>
        <end position="98"/>
    </location>
</feature>
<proteinExistence type="predicted"/>
<sequence length="98" mass="10082">MKLSFSAVLFAAMAVTNVAAAPVAADNGVQAKVRRDTGGHEDPNHGFPPSGGTHGEWCSPGNPNPDCGGAKVRRHDNSDVPGETEDPFSGGGCYPPYC</sequence>
<protein>
    <submittedName>
        <fullName evidence="3">Uncharacterized protein</fullName>
    </submittedName>
</protein>
<keyword evidence="2" id="KW-0732">Signal</keyword>
<feature type="compositionally biased region" description="Basic and acidic residues" evidence="1">
    <location>
        <begin position="34"/>
        <end position="44"/>
    </location>
</feature>
<evidence type="ECO:0000313" key="3">
    <source>
        <dbReference type="EMBL" id="SMQ52004.1"/>
    </source>
</evidence>
<feature type="chain" id="PRO_5013141042" evidence="2">
    <location>
        <begin position="21"/>
        <end position="98"/>
    </location>
</feature>
<accession>A0A1X7RX34</accession>
<gene>
    <name evidence="3" type="ORF">ZT3D7_G7157</name>
</gene>
<dbReference type="AlphaFoldDB" id="A0A1X7RX34"/>
<reference evidence="3 4" key="1">
    <citation type="submission" date="2016-06" db="EMBL/GenBank/DDBJ databases">
        <authorList>
            <person name="Kjaerup R.B."/>
            <person name="Dalgaard T.S."/>
            <person name="Juul-Madsen H.R."/>
        </authorList>
    </citation>
    <scope>NUCLEOTIDE SEQUENCE [LARGE SCALE GENOMIC DNA]</scope>
</reference>
<feature type="signal peptide" evidence="2">
    <location>
        <begin position="1"/>
        <end position="20"/>
    </location>
</feature>